<name>A0ABX0R5W0_9GAMM</name>
<comment type="caution">
    <text evidence="1">The sequence shown here is derived from an EMBL/GenBank/DDBJ whole genome shotgun (WGS) entry which is preliminary data.</text>
</comment>
<dbReference type="RefSeq" id="WP_167143642.1">
    <property type="nucleotide sequence ID" value="NZ_VWXD01000016.1"/>
</dbReference>
<gene>
    <name evidence="1" type="ORF">F3J38_25405</name>
</gene>
<evidence type="ECO:0000313" key="2">
    <source>
        <dbReference type="Proteomes" id="UP000780690"/>
    </source>
</evidence>
<organism evidence="1 2">
    <name type="scientific">Candidatus Pantoea formicae</name>
    <dbReference type="NCBI Taxonomy" id="2608355"/>
    <lineage>
        <taxon>Bacteria</taxon>
        <taxon>Pseudomonadati</taxon>
        <taxon>Pseudomonadota</taxon>
        <taxon>Gammaproteobacteria</taxon>
        <taxon>Enterobacterales</taxon>
        <taxon>Erwiniaceae</taxon>
        <taxon>Pantoea</taxon>
    </lineage>
</organism>
<accession>A0ABX0R5W0</accession>
<proteinExistence type="predicted"/>
<dbReference type="Proteomes" id="UP000780690">
    <property type="component" value="Unassembled WGS sequence"/>
</dbReference>
<evidence type="ECO:0000313" key="1">
    <source>
        <dbReference type="EMBL" id="NIF03345.1"/>
    </source>
</evidence>
<dbReference type="EMBL" id="VWXD01000016">
    <property type="protein sequence ID" value="NIF03345.1"/>
    <property type="molecule type" value="Genomic_DNA"/>
</dbReference>
<sequence>MAMMHQVFNLSLVERHAATETAQARSEVLIEQQPSGIIIPGSVLEAAVEIAPKRYVLFVTDGIAYEESLTIVLCQRGEGVQEIIHIENAYTTGFFESLNLYDNRIQFKFFENTLWSLRVADSPKFTLPFIGDPKGVKRSAGFTKRLIMTLND</sequence>
<protein>
    <submittedName>
        <fullName evidence="1">Uncharacterized protein</fullName>
    </submittedName>
</protein>
<keyword evidence="2" id="KW-1185">Reference proteome</keyword>
<reference evidence="1 2" key="1">
    <citation type="journal article" date="2019" name="bioRxiv">
        <title>Bacteria contribute to plant secondary compound degradation in a generalist herbivore system.</title>
        <authorList>
            <person name="Francoeur C.B."/>
            <person name="Khadempour L."/>
            <person name="Moreira-Soto R.D."/>
            <person name="Gotting K."/>
            <person name="Book A.J."/>
            <person name="Pinto-Tomas A.A."/>
            <person name="Keefover-Ring K."/>
            <person name="Currie C.R."/>
        </authorList>
    </citation>
    <scope>NUCLEOTIDE SEQUENCE [LARGE SCALE GENOMIC DNA]</scope>
    <source>
        <strain evidence="1 2">Acro-805</strain>
    </source>
</reference>